<protein>
    <submittedName>
        <fullName evidence="1">Uncharacterized protein</fullName>
    </submittedName>
</protein>
<dbReference type="Proteomes" id="UP001209229">
    <property type="component" value="Unassembled WGS sequence"/>
</dbReference>
<dbReference type="Pfam" id="PF20230">
    <property type="entry name" value="DUF6588"/>
    <property type="match status" value="1"/>
</dbReference>
<comment type="caution">
    <text evidence="1">The sequence shown here is derived from an EMBL/GenBank/DDBJ whole genome shotgun (WGS) entry which is preliminary data.</text>
</comment>
<name>A0AAE3SF11_9BACT</name>
<keyword evidence="2" id="KW-1185">Reference proteome</keyword>
<evidence type="ECO:0000313" key="2">
    <source>
        <dbReference type="Proteomes" id="UP001209229"/>
    </source>
</evidence>
<reference evidence="1" key="1">
    <citation type="submission" date="2022-10" db="EMBL/GenBank/DDBJ databases">
        <authorList>
            <person name="Yu W.X."/>
        </authorList>
    </citation>
    <scope>NUCLEOTIDE SEQUENCE</scope>
    <source>
        <strain evidence="1">AAT</strain>
    </source>
</reference>
<accession>A0AAE3SF11</accession>
<proteinExistence type="predicted"/>
<evidence type="ECO:0000313" key="1">
    <source>
        <dbReference type="EMBL" id="MCW3785688.1"/>
    </source>
</evidence>
<sequence>MKKIVILFIAIIATINMTAQIDIGKIFEAGTADAKTLAHPYLQPYGEMLGVNLNSGWYTSAKVHKVLGFDVTLTGAYSKAPSSAKTFDVSKLDLQSFELAPNSTSEAQTIAGSSDNLPILRHKDDPIGVTDFEMPDGSGMDYLVSPMVTVGVGLPMGIEIKGRYWPETKIGDAGKVSLWGAGLQKDIKDYIPGIKHVPVLNMSVLAAYTNFSGSASMENVGGLITNGEVSIDANAFTTRLLIGANLPVIAFYTGLGYGRCSSDFNVNGEFGTTSTGESLDPINLSYNTNGFDFNVGLRLRLGVIGLHADYSVGEYSSITAGFGINFR</sequence>
<dbReference type="EMBL" id="JAPDPJ010000005">
    <property type="protein sequence ID" value="MCW3785688.1"/>
    <property type="molecule type" value="Genomic_DNA"/>
</dbReference>
<organism evidence="1 2">
    <name type="scientific">Plebeiibacterium sediminum</name>
    <dbReference type="NCBI Taxonomy" id="2992112"/>
    <lineage>
        <taxon>Bacteria</taxon>
        <taxon>Pseudomonadati</taxon>
        <taxon>Bacteroidota</taxon>
        <taxon>Bacteroidia</taxon>
        <taxon>Marinilabiliales</taxon>
        <taxon>Marinilabiliaceae</taxon>
        <taxon>Plebeiibacterium</taxon>
    </lineage>
</organism>
<gene>
    <name evidence="1" type="ORF">OM075_04380</name>
</gene>
<dbReference type="AlphaFoldDB" id="A0AAE3SF11"/>
<dbReference type="InterPro" id="IPR046495">
    <property type="entry name" value="DUF6588"/>
</dbReference>
<dbReference type="RefSeq" id="WP_301189260.1">
    <property type="nucleotide sequence ID" value="NZ_JAPDPJ010000005.1"/>
</dbReference>